<evidence type="ECO:0000256" key="2">
    <source>
        <dbReference type="ARBA" id="ARBA00022649"/>
    </source>
</evidence>
<keyword evidence="2 8" id="KW-1277">Toxin-antitoxin system</keyword>
<comment type="caution">
    <text evidence="10">The sequence shown here is derived from an EMBL/GenBank/DDBJ whole genome shotgun (WGS) entry which is preliminary data.</text>
</comment>
<keyword evidence="4 8" id="KW-0479">Metal-binding</keyword>
<dbReference type="InterPro" id="IPR029060">
    <property type="entry name" value="PIN-like_dom_sf"/>
</dbReference>
<keyword evidence="8" id="KW-0800">Toxin</keyword>
<organism evidence="10 11">
    <name type="scientific">Pararhizobium capsulatum DSM 1112</name>
    <dbReference type="NCBI Taxonomy" id="1121113"/>
    <lineage>
        <taxon>Bacteria</taxon>
        <taxon>Pseudomonadati</taxon>
        <taxon>Pseudomonadota</taxon>
        <taxon>Alphaproteobacteria</taxon>
        <taxon>Hyphomicrobiales</taxon>
        <taxon>Rhizobiaceae</taxon>
        <taxon>Rhizobium/Agrobacterium group</taxon>
        <taxon>Pararhizobium</taxon>
    </lineage>
</organism>
<keyword evidence="5 8" id="KW-0378">Hydrolase</keyword>
<dbReference type="PANTHER" id="PTHR33653">
    <property type="entry name" value="RIBONUCLEASE VAPC2"/>
    <property type="match status" value="1"/>
</dbReference>
<dbReference type="Gene3D" id="3.40.50.1010">
    <property type="entry name" value="5'-nuclease"/>
    <property type="match status" value="1"/>
</dbReference>
<evidence type="ECO:0000259" key="9">
    <source>
        <dbReference type="Pfam" id="PF01850"/>
    </source>
</evidence>
<keyword evidence="3 8" id="KW-0540">Nuclease</keyword>
<dbReference type="HAMAP" id="MF_00265">
    <property type="entry name" value="VapC_Nob1"/>
    <property type="match status" value="1"/>
</dbReference>
<comment type="function">
    <text evidence="8">Toxic component of a toxin-antitoxin (TA) system. An RNase.</text>
</comment>
<dbReference type="PANTHER" id="PTHR33653:SF1">
    <property type="entry name" value="RIBONUCLEASE VAPC2"/>
    <property type="match status" value="1"/>
</dbReference>
<evidence type="ECO:0000256" key="4">
    <source>
        <dbReference type="ARBA" id="ARBA00022723"/>
    </source>
</evidence>
<name>A0ABU0BMG5_9HYPH</name>
<dbReference type="Proteomes" id="UP001230207">
    <property type="component" value="Unassembled WGS sequence"/>
</dbReference>
<feature type="domain" description="PIN" evidence="9">
    <location>
        <begin position="5"/>
        <end position="138"/>
    </location>
</feature>
<dbReference type="InterPro" id="IPR050556">
    <property type="entry name" value="Type_II_TA_system_RNase"/>
</dbReference>
<dbReference type="InterPro" id="IPR022907">
    <property type="entry name" value="VapC_family"/>
</dbReference>
<evidence type="ECO:0000313" key="10">
    <source>
        <dbReference type="EMBL" id="MDQ0318876.1"/>
    </source>
</evidence>
<feature type="binding site" evidence="8">
    <location>
        <position position="112"/>
    </location>
    <ligand>
        <name>Mg(2+)</name>
        <dbReference type="ChEBI" id="CHEBI:18420"/>
    </ligand>
</feature>
<dbReference type="EC" id="3.1.-.-" evidence="8"/>
<evidence type="ECO:0000256" key="7">
    <source>
        <dbReference type="ARBA" id="ARBA00038093"/>
    </source>
</evidence>
<comment type="cofactor">
    <cofactor evidence="1 8">
        <name>Mg(2+)</name>
        <dbReference type="ChEBI" id="CHEBI:18420"/>
    </cofactor>
</comment>
<reference evidence="10 11" key="1">
    <citation type="submission" date="2023-07" db="EMBL/GenBank/DDBJ databases">
        <title>Genomic Encyclopedia of Type Strains, Phase IV (KMG-IV): sequencing the most valuable type-strain genomes for metagenomic binning, comparative biology and taxonomic classification.</title>
        <authorList>
            <person name="Goeker M."/>
        </authorList>
    </citation>
    <scope>NUCLEOTIDE SEQUENCE [LARGE SCALE GENOMIC DNA]</scope>
    <source>
        <strain evidence="10 11">DSM 1112</strain>
    </source>
</reference>
<proteinExistence type="inferred from homology"/>
<dbReference type="SUPFAM" id="SSF88723">
    <property type="entry name" value="PIN domain-like"/>
    <property type="match status" value="1"/>
</dbReference>
<evidence type="ECO:0000313" key="11">
    <source>
        <dbReference type="Proteomes" id="UP001230207"/>
    </source>
</evidence>
<gene>
    <name evidence="8" type="primary">vapC</name>
    <name evidence="10" type="ORF">QO002_001014</name>
</gene>
<evidence type="ECO:0000256" key="1">
    <source>
        <dbReference type="ARBA" id="ARBA00001946"/>
    </source>
</evidence>
<evidence type="ECO:0000256" key="5">
    <source>
        <dbReference type="ARBA" id="ARBA00022801"/>
    </source>
</evidence>
<keyword evidence="11" id="KW-1185">Reference proteome</keyword>
<comment type="similarity">
    <text evidence="7 8">Belongs to the PINc/VapC protein family.</text>
</comment>
<accession>A0ABU0BMG5</accession>
<evidence type="ECO:0000256" key="8">
    <source>
        <dbReference type="HAMAP-Rule" id="MF_00265"/>
    </source>
</evidence>
<evidence type="ECO:0000256" key="3">
    <source>
        <dbReference type="ARBA" id="ARBA00022722"/>
    </source>
</evidence>
<dbReference type="RefSeq" id="WP_307227307.1">
    <property type="nucleotide sequence ID" value="NZ_JAUSVF010000001.1"/>
</dbReference>
<protein>
    <recommendedName>
        <fullName evidence="8">Ribonuclease VapC</fullName>
        <shortName evidence="8">RNase VapC</shortName>
        <ecNumber evidence="8">3.1.-.-</ecNumber>
    </recommendedName>
    <alternativeName>
        <fullName evidence="8">Toxin VapC</fullName>
    </alternativeName>
</protein>
<evidence type="ECO:0000256" key="6">
    <source>
        <dbReference type="ARBA" id="ARBA00022842"/>
    </source>
</evidence>
<dbReference type="Pfam" id="PF01850">
    <property type="entry name" value="PIN"/>
    <property type="match status" value="1"/>
</dbReference>
<dbReference type="CDD" id="cd18746">
    <property type="entry name" value="PIN_VapC4-5_FitB-like"/>
    <property type="match status" value="1"/>
</dbReference>
<dbReference type="EMBL" id="JAUSVF010000001">
    <property type="protein sequence ID" value="MDQ0318876.1"/>
    <property type="molecule type" value="Genomic_DNA"/>
</dbReference>
<dbReference type="InterPro" id="IPR002716">
    <property type="entry name" value="PIN_dom"/>
</dbReference>
<sequence>MSGGYLLDTSVLSRFAPGRPDASSELREWMRDHGAAEALFISSMTIAEIEKGVCKLERQGAAAKSKQVRAWLEGIVATFEDRILPMDTATAVLAGAIEDAAVGRGRNPGLADVIIAATAQRSGLTVVTDNVRHFEELAVPFERPV</sequence>
<keyword evidence="6 8" id="KW-0460">Magnesium</keyword>
<feature type="binding site" evidence="8">
    <location>
        <position position="8"/>
    </location>
    <ligand>
        <name>Mg(2+)</name>
        <dbReference type="ChEBI" id="CHEBI:18420"/>
    </ligand>
</feature>